<evidence type="ECO:0000313" key="1">
    <source>
        <dbReference type="Ensembl" id="ENSSSCP00015004709.1"/>
    </source>
</evidence>
<sequence length="122" mass="13390">MVSLISFCDLSLLVYRNAVDFCVLILYPSTLSNLLMTSNSYLVVSLGFSKYGTMSSANRDSFTSSFPNWIPFISFSSLIAIARTSKTMLNSSKLFCGFILVFQRCGGMSGITKSSVTLNSEK</sequence>
<reference evidence="1" key="1">
    <citation type="submission" date="2025-08" db="UniProtKB">
        <authorList>
            <consortium name="Ensembl"/>
        </authorList>
    </citation>
    <scope>IDENTIFICATION</scope>
</reference>
<accession>A0A8D0MMY4</accession>
<protein>
    <submittedName>
        <fullName evidence="1">Uncharacterized protein</fullName>
    </submittedName>
</protein>
<proteinExistence type="predicted"/>
<organism evidence="1 2">
    <name type="scientific">Sus scrofa</name>
    <name type="common">Pig</name>
    <dbReference type="NCBI Taxonomy" id="9823"/>
    <lineage>
        <taxon>Eukaryota</taxon>
        <taxon>Metazoa</taxon>
        <taxon>Chordata</taxon>
        <taxon>Craniata</taxon>
        <taxon>Vertebrata</taxon>
        <taxon>Euteleostomi</taxon>
        <taxon>Mammalia</taxon>
        <taxon>Eutheria</taxon>
        <taxon>Laurasiatheria</taxon>
        <taxon>Artiodactyla</taxon>
        <taxon>Suina</taxon>
        <taxon>Suidae</taxon>
        <taxon>Sus</taxon>
    </lineage>
</organism>
<evidence type="ECO:0000313" key="2">
    <source>
        <dbReference type="Proteomes" id="UP000694726"/>
    </source>
</evidence>
<dbReference type="Proteomes" id="UP000694726">
    <property type="component" value="Unplaced"/>
</dbReference>
<dbReference type="Ensembl" id="ENSSSCT00015011936.1">
    <property type="protein sequence ID" value="ENSSSCP00015004709.1"/>
    <property type="gene ID" value="ENSSSCG00015009067.1"/>
</dbReference>
<name>A0A8D0MMY4_PIG</name>
<dbReference type="AlphaFoldDB" id="A0A8D0MMY4"/>